<gene>
    <name evidence="1" type="ORF">OLEA9_A074927</name>
</gene>
<dbReference type="EMBL" id="CACTIH010009093">
    <property type="protein sequence ID" value="CAA3023608.1"/>
    <property type="molecule type" value="Genomic_DNA"/>
</dbReference>
<reference evidence="1 2" key="1">
    <citation type="submission" date="2019-12" db="EMBL/GenBank/DDBJ databases">
        <authorList>
            <person name="Alioto T."/>
            <person name="Alioto T."/>
            <person name="Gomez Garrido J."/>
        </authorList>
    </citation>
    <scope>NUCLEOTIDE SEQUENCE [LARGE SCALE GENOMIC DNA]</scope>
</reference>
<organism evidence="1 2">
    <name type="scientific">Olea europaea subsp. europaea</name>
    <dbReference type="NCBI Taxonomy" id="158383"/>
    <lineage>
        <taxon>Eukaryota</taxon>
        <taxon>Viridiplantae</taxon>
        <taxon>Streptophyta</taxon>
        <taxon>Embryophyta</taxon>
        <taxon>Tracheophyta</taxon>
        <taxon>Spermatophyta</taxon>
        <taxon>Magnoliopsida</taxon>
        <taxon>eudicotyledons</taxon>
        <taxon>Gunneridae</taxon>
        <taxon>Pentapetalae</taxon>
        <taxon>asterids</taxon>
        <taxon>lamiids</taxon>
        <taxon>Lamiales</taxon>
        <taxon>Oleaceae</taxon>
        <taxon>Oleeae</taxon>
        <taxon>Olea</taxon>
    </lineage>
</organism>
<sequence>MLPIKIKIDSLNVRLKIEYEVDDDMSPIGITNDTSHLFYTELKDSRSAAYALHVEIEELLNINVAEFGIRLDSSYSKLAPALESGRSSNFSLHSSLTNPMIEEFASSMEISHLALEEREDDENYGVLSATGDECIAVNKIFEDIILLKKSIALFIIQNNFQFSDFH</sequence>
<dbReference type="Proteomes" id="UP000594638">
    <property type="component" value="Unassembled WGS sequence"/>
</dbReference>
<name>A0A8S0V2R9_OLEEU</name>
<protein>
    <submittedName>
        <fullName evidence="1">Uncharacterized protein</fullName>
    </submittedName>
</protein>
<comment type="caution">
    <text evidence="1">The sequence shown here is derived from an EMBL/GenBank/DDBJ whole genome shotgun (WGS) entry which is preliminary data.</text>
</comment>
<dbReference type="Gramene" id="OE9A074927T1">
    <property type="protein sequence ID" value="OE9A074927C1"/>
    <property type="gene ID" value="OE9A074927"/>
</dbReference>
<keyword evidence="2" id="KW-1185">Reference proteome</keyword>
<evidence type="ECO:0000313" key="1">
    <source>
        <dbReference type="EMBL" id="CAA3023608.1"/>
    </source>
</evidence>
<dbReference type="AlphaFoldDB" id="A0A8S0V2R9"/>
<accession>A0A8S0V2R9</accession>
<proteinExistence type="predicted"/>
<evidence type="ECO:0000313" key="2">
    <source>
        <dbReference type="Proteomes" id="UP000594638"/>
    </source>
</evidence>